<gene>
    <name evidence="1" type="ORF">Taro_029740</name>
</gene>
<proteinExistence type="predicted"/>
<dbReference type="EMBL" id="NMUH01001997">
    <property type="protein sequence ID" value="MQL97055.1"/>
    <property type="molecule type" value="Genomic_DNA"/>
</dbReference>
<evidence type="ECO:0000313" key="2">
    <source>
        <dbReference type="Proteomes" id="UP000652761"/>
    </source>
</evidence>
<protein>
    <submittedName>
        <fullName evidence="1">Uncharacterized protein</fullName>
    </submittedName>
</protein>
<dbReference type="InterPro" id="IPR004252">
    <property type="entry name" value="Probable_transposase_24"/>
</dbReference>
<comment type="caution">
    <text evidence="1">The sequence shown here is derived from an EMBL/GenBank/DDBJ whole genome shotgun (WGS) entry which is preliminary data.</text>
</comment>
<reference evidence="1" key="1">
    <citation type="submission" date="2017-07" db="EMBL/GenBank/DDBJ databases">
        <title>Taro Niue Genome Assembly and Annotation.</title>
        <authorList>
            <person name="Atibalentja N."/>
            <person name="Keating K."/>
            <person name="Fields C.J."/>
        </authorList>
    </citation>
    <scope>NUCLEOTIDE SEQUENCE</scope>
    <source>
        <strain evidence="1">Niue_2</strain>
        <tissue evidence="1">Leaf</tissue>
    </source>
</reference>
<organism evidence="1 2">
    <name type="scientific">Colocasia esculenta</name>
    <name type="common">Wild taro</name>
    <name type="synonym">Arum esculentum</name>
    <dbReference type="NCBI Taxonomy" id="4460"/>
    <lineage>
        <taxon>Eukaryota</taxon>
        <taxon>Viridiplantae</taxon>
        <taxon>Streptophyta</taxon>
        <taxon>Embryophyta</taxon>
        <taxon>Tracheophyta</taxon>
        <taxon>Spermatophyta</taxon>
        <taxon>Magnoliopsida</taxon>
        <taxon>Liliopsida</taxon>
        <taxon>Araceae</taxon>
        <taxon>Aroideae</taxon>
        <taxon>Colocasieae</taxon>
        <taxon>Colocasia</taxon>
    </lineage>
</organism>
<accession>A0A843VM58</accession>
<dbReference type="Pfam" id="PF03004">
    <property type="entry name" value="Transposase_24"/>
    <property type="match status" value="1"/>
</dbReference>
<dbReference type="Proteomes" id="UP000652761">
    <property type="component" value="Unassembled WGS sequence"/>
</dbReference>
<name>A0A843VM58_COLES</name>
<dbReference type="OrthoDB" id="651362at2759"/>
<keyword evidence="2" id="KW-1185">Reference proteome</keyword>
<dbReference type="AlphaFoldDB" id="A0A843VM58"/>
<evidence type="ECO:0000313" key="1">
    <source>
        <dbReference type="EMBL" id="MQL97055.1"/>
    </source>
</evidence>
<sequence length="256" mass="29037">MKDNFCAIELSENQPSTYEHQKQELLASLHSFLSSTSSGCEEKTCWQQVVCVPFVKEGRPVYQGGLYLFGVRREGQLRLDVAKRNRATHPEKNVHTSGSVSYATHNHKLHHELERAPTFRELFDRTHKQKGTDDYVSESACTIAETYDRTMADRYAEGTPQPDLDPEAWVDAAGGPSVRLWGQPGYYSSVVLICEFGLSSGLREFICCAARQWWRRNENPHLGRATAALWRHGRAADLCHPRSRPLTASPSGQYYY</sequence>